<dbReference type="AlphaFoldDB" id="A0A1E3L3Q5"/>
<keyword evidence="1" id="KW-0472">Membrane</keyword>
<dbReference type="PATRIC" id="fig|1886670.3.peg.2334"/>
<name>A0A1E3L3Q5_9BACL</name>
<feature type="transmembrane region" description="Helical" evidence="1">
    <location>
        <begin position="12"/>
        <end position="29"/>
    </location>
</feature>
<sequence>MTFWKTFGKSTVGGIVGYLAGILAGFWFTEDYITLIFPVVGTLAGVVWAKLSSNPTANLEKPLAEPVHVQDTLTTDQPLVPTLTEERPANRLSSSSPTPVVEQEAVPPIFQPVLEYLAVLEDMVISEGQKDNLDNEIVEKSCSLFLRLQRVLPMLGELHNDEINHTVKRLVLKDLNSIINPFLRLSGEAKSKNRRVLLDGIRDVDSRITHIVKTIEHKDLMELQTRAELLHQRYS</sequence>
<keyword evidence="1" id="KW-0812">Transmembrane</keyword>
<reference evidence="2 3" key="1">
    <citation type="submission" date="2016-08" db="EMBL/GenBank/DDBJ databases">
        <title>Genome sequencing of Paenibacillus sp. TI45-13ar, isolated from Korean traditional nuruk.</title>
        <authorList>
            <person name="Kim S.-J."/>
        </authorList>
    </citation>
    <scope>NUCLEOTIDE SEQUENCE [LARGE SCALE GENOMIC DNA]</scope>
    <source>
        <strain evidence="2 3">TI45-13ar</strain>
    </source>
</reference>
<keyword evidence="1" id="KW-1133">Transmembrane helix</keyword>
<evidence type="ECO:0000313" key="3">
    <source>
        <dbReference type="Proteomes" id="UP000094578"/>
    </source>
</evidence>
<dbReference type="Proteomes" id="UP000094578">
    <property type="component" value="Unassembled WGS sequence"/>
</dbReference>
<dbReference type="STRING" id="1886670.PTI45_02294"/>
<proteinExistence type="predicted"/>
<evidence type="ECO:0000313" key="2">
    <source>
        <dbReference type="EMBL" id="ODP28304.1"/>
    </source>
</evidence>
<dbReference type="EMBL" id="MDER01000039">
    <property type="protein sequence ID" value="ODP28304.1"/>
    <property type="molecule type" value="Genomic_DNA"/>
</dbReference>
<dbReference type="RefSeq" id="WP_069327714.1">
    <property type="nucleotide sequence ID" value="NZ_MDER01000039.1"/>
</dbReference>
<protein>
    <submittedName>
        <fullName evidence="2">Uncharacterized protein</fullName>
    </submittedName>
</protein>
<keyword evidence="3" id="KW-1185">Reference proteome</keyword>
<gene>
    <name evidence="2" type="ORF">PTI45_02294</name>
</gene>
<organism evidence="2 3">
    <name type="scientific">Paenibacillus nuruki</name>
    <dbReference type="NCBI Taxonomy" id="1886670"/>
    <lineage>
        <taxon>Bacteria</taxon>
        <taxon>Bacillati</taxon>
        <taxon>Bacillota</taxon>
        <taxon>Bacilli</taxon>
        <taxon>Bacillales</taxon>
        <taxon>Paenibacillaceae</taxon>
        <taxon>Paenibacillus</taxon>
    </lineage>
</organism>
<accession>A0A1E3L3Q5</accession>
<comment type="caution">
    <text evidence="2">The sequence shown here is derived from an EMBL/GenBank/DDBJ whole genome shotgun (WGS) entry which is preliminary data.</text>
</comment>
<evidence type="ECO:0000256" key="1">
    <source>
        <dbReference type="SAM" id="Phobius"/>
    </source>
</evidence>